<dbReference type="PANTHER" id="PTHR10763">
    <property type="entry name" value="CELL DIVISION CONTROL PROTEIN 6-RELATED"/>
    <property type="match status" value="1"/>
</dbReference>
<dbReference type="InterPro" id="IPR003593">
    <property type="entry name" value="AAA+_ATPase"/>
</dbReference>
<evidence type="ECO:0000256" key="10">
    <source>
        <dbReference type="RuleBase" id="RU365058"/>
    </source>
</evidence>
<sequence>MTPPPPQTPTRRSKRFQPLATPSRKHNVTGNLNCSWEDEPIHTRPTIPALDLLQEEQEEQEENSDRQCLETVFYSAFSMRSQKARQYRGEKRTSSSRQETFRIGDTVTIETDTFYRKRKPPSVAVIVSMWYTRSKGENDEEAELDSNKFRLRVHWFLRPTEMPSVRAKREHKENEIYYSLDSSEVLVPEVIISHCSVKNDPRSSSVSKGKKNASLPATARKRGVTRRSGIEPEGVPSTDADVDFNCHLAVDSYRGLFFDLDWEKHQQLALQVEKSPSDKLRYGDGVVWNVNTRLPKSGASKPAARPQKKTKLTHRDTEVRSKEDEHSQDEFEPEDEAEEGDQDDEFEAENVDEMSGEDAGEDSENDFAEPATPSKTRKRKRTVNPRTPRKQRRTLVQPTPHSKAALQQRSRLSKGSASPRKRQGVSFPVRPQKLDFKTDLSHLPRDPWIRAMHVLHVGSRPEALLCREEEYSKVLRCVGELLEEGSGGCVYISGVPGTGKTATVHTVIRELKRMAKSNETNPFTYVEINGLKIPEPPVAYSLLWEAVSGHDVETEGHLRIGPKESLKALMHHFTGRARGPGGHACVVLMDELDQLVTAKQDVVYNFFNWPTLVGSKLIVIAVANTMDLPERVMTGRVRSRLGMVRINFQPYTTPQLEQIVQARLASAKEGAIGPEETRDVISRDAIKLAAMKVSRITGDARRVLDICRRVVELARVTKTTAKGEQVNEVVAVMQNSPTAAYLRDCSFHERMMLASLVKCVKREGVEEIKWEEVQHQHLIYMNVLTSEDDPPRKPTAGELTMVLDSLVASRAVVVEDGWRKAEGERRLLLNLEQIEVERVLSDVGGARWKNVLSG</sequence>
<dbReference type="HOGENOM" id="CLU_012774_1_0_1"/>
<dbReference type="OrthoDB" id="1926878at2759"/>
<organism evidence="13 14">
    <name type="scientific">Laccaria amethystina LaAM-08-1</name>
    <dbReference type="NCBI Taxonomy" id="1095629"/>
    <lineage>
        <taxon>Eukaryota</taxon>
        <taxon>Fungi</taxon>
        <taxon>Dikarya</taxon>
        <taxon>Basidiomycota</taxon>
        <taxon>Agaricomycotina</taxon>
        <taxon>Agaricomycetes</taxon>
        <taxon>Agaricomycetidae</taxon>
        <taxon>Agaricales</taxon>
        <taxon>Agaricineae</taxon>
        <taxon>Hydnangiaceae</taxon>
        <taxon>Laccaria</taxon>
    </lineage>
</organism>
<dbReference type="PROSITE" id="PS51038">
    <property type="entry name" value="BAH"/>
    <property type="match status" value="1"/>
</dbReference>
<feature type="region of interest" description="Disordered" evidence="11">
    <location>
        <begin position="292"/>
        <end position="427"/>
    </location>
</feature>
<reference evidence="13 14" key="1">
    <citation type="submission" date="2014-04" db="EMBL/GenBank/DDBJ databases">
        <authorList>
            <consortium name="DOE Joint Genome Institute"/>
            <person name="Kuo A."/>
            <person name="Kohler A."/>
            <person name="Nagy L.G."/>
            <person name="Floudas D."/>
            <person name="Copeland A."/>
            <person name="Barry K.W."/>
            <person name="Cichocki N."/>
            <person name="Veneault-Fourrey C."/>
            <person name="LaButti K."/>
            <person name="Lindquist E.A."/>
            <person name="Lipzen A."/>
            <person name="Lundell T."/>
            <person name="Morin E."/>
            <person name="Murat C."/>
            <person name="Sun H."/>
            <person name="Tunlid A."/>
            <person name="Henrissat B."/>
            <person name="Grigoriev I.V."/>
            <person name="Hibbett D.S."/>
            <person name="Martin F."/>
            <person name="Nordberg H.P."/>
            <person name="Cantor M.N."/>
            <person name="Hua S.X."/>
        </authorList>
    </citation>
    <scope>NUCLEOTIDE SEQUENCE [LARGE SCALE GENOMIC DNA]</scope>
    <source>
        <strain evidence="13 14">LaAM-08-1</strain>
    </source>
</reference>
<comment type="similarity">
    <text evidence="2 10">Belongs to the ORC1 family.</text>
</comment>
<dbReference type="GO" id="GO:0005524">
    <property type="term" value="F:ATP binding"/>
    <property type="evidence" value="ECO:0007669"/>
    <property type="project" value="UniProtKB-KW"/>
</dbReference>
<dbReference type="CDD" id="cd00009">
    <property type="entry name" value="AAA"/>
    <property type="match status" value="1"/>
</dbReference>
<evidence type="ECO:0000259" key="12">
    <source>
        <dbReference type="PROSITE" id="PS51038"/>
    </source>
</evidence>
<keyword evidence="8 10" id="KW-0238">DNA-binding</keyword>
<dbReference type="SMART" id="SM00439">
    <property type="entry name" value="BAH"/>
    <property type="match status" value="1"/>
</dbReference>
<dbReference type="GO" id="GO:0003688">
    <property type="term" value="F:DNA replication origin binding"/>
    <property type="evidence" value="ECO:0007669"/>
    <property type="project" value="UniProtKB-ARBA"/>
</dbReference>
<keyword evidence="5 10" id="KW-0547">Nucleotide-binding</keyword>
<evidence type="ECO:0000256" key="3">
    <source>
        <dbReference type="ARBA" id="ARBA00022705"/>
    </source>
</evidence>
<dbReference type="GO" id="GO:0046872">
    <property type="term" value="F:metal ion binding"/>
    <property type="evidence" value="ECO:0007669"/>
    <property type="project" value="UniProtKB-KW"/>
</dbReference>
<evidence type="ECO:0000256" key="8">
    <source>
        <dbReference type="ARBA" id="ARBA00023125"/>
    </source>
</evidence>
<comment type="subunit">
    <text evidence="10">ORC is composed of six subunits.</text>
</comment>
<dbReference type="Gene3D" id="1.10.8.60">
    <property type="match status" value="1"/>
</dbReference>
<dbReference type="Pfam" id="PF01426">
    <property type="entry name" value="BAH"/>
    <property type="match status" value="1"/>
</dbReference>
<reference evidence="14" key="2">
    <citation type="submission" date="2015-01" db="EMBL/GenBank/DDBJ databases">
        <title>Evolutionary Origins and Diversification of the Mycorrhizal Mutualists.</title>
        <authorList>
            <consortium name="DOE Joint Genome Institute"/>
            <consortium name="Mycorrhizal Genomics Consortium"/>
            <person name="Kohler A."/>
            <person name="Kuo A."/>
            <person name="Nagy L.G."/>
            <person name="Floudas D."/>
            <person name="Copeland A."/>
            <person name="Barry K.W."/>
            <person name="Cichocki N."/>
            <person name="Veneault-Fourrey C."/>
            <person name="LaButti K."/>
            <person name="Lindquist E.A."/>
            <person name="Lipzen A."/>
            <person name="Lundell T."/>
            <person name="Morin E."/>
            <person name="Murat C."/>
            <person name="Riley R."/>
            <person name="Ohm R."/>
            <person name="Sun H."/>
            <person name="Tunlid A."/>
            <person name="Henrissat B."/>
            <person name="Grigoriev I.V."/>
            <person name="Hibbett D.S."/>
            <person name="Martin F."/>
        </authorList>
    </citation>
    <scope>NUCLEOTIDE SEQUENCE [LARGE SCALE GENOMIC DNA]</scope>
    <source>
        <strain evidence="14">LaAM-08-1</strain>
    </source>
</reference>
<dbReference type="PANTHER" id="PTHR10763:SF23">
    <property type="entry name" value="ORIGIN RECOGNITION COMPLEX SUBUNIT 1"/>
    <property type="match status" value="1"/>
</dbReference>
<evidence type="ECO:0000313" key="14">
    <source>
        <dbReference type="Proteomes" id="UP000054477"/>
    </source>
</evidence>
<keyword evidence="9 10" id="KW-0539">Nucleus</keyword>
<dbReference type="InterPro" id="IPR050311">
    <property type="entry name" value="ORC1/CDC6"/>
</dbReference>
<keyword evidence="14" id="KW-1185">Reference proteome</keyword>
<dbReference type="FunFam" id="3.40.50.300:FF:000199">
    <property type="entry name" value="Origin recognition complex subunit 1"/>
    <property type="match status" value="1"/>
</dbReference>
<feature type="region of interest" description="Disordered" evidence="11">
    <location>
        <begin position="198"/>
        <end position="238"/>
    </location>
</feature>
<dbReference type="GO" id="GO:0005664">
    <property type="term" value="C:nuclear origin of replication recognition complex"/>
    <property type="evidence" value="ECO:0007669"/>
    <property type="project" value="TreeGrafter"/>
</dbReference>
<dbReference type="SUPFAM" id="SSF52540">
    <property type="entry name" value="P-loop containing nucleoside triphosphate hydrolases"/>
    <property type="match status" value="1"/>
</dbReference>
<keyword evidence="6 10" id="KW-0067">ATP-binding</keyword>
<dbReference type="Gene3D" id="2.30.30.490">
    <property type="match status" value="1"/>
</dbReference>
<evidence type="ECO:0000313" key="13">
    <source>
        <dbReference type="EMBL" id="KIK08273.1"/>
    </source>
</evidence>
<feature type="region of interest" description="Disordered" evidence="11">
    <location>
        <begin position="1"/>
        <end position="42"/>
    </location>
</feature>
<evidence type="ECO:0000256" key="5">
    <source>
        <dbReference type="ARBA" id="ARBA00022741"/>
    </source>
</evidence>
<feature type="compositionally biased region" description="Basic and acidic residues" evidence="11">
    <location>
        <begin position="313"/>
        <end position="329"/>
    </location>
</feature>
<evidence type="ECO:0000256" key="9">
    <source>
        <dbReference type="ARBA" id="ARBA00023242"/>
    </source>
</evidence>
<dbReference type="GO" id="GO:0016887">
    <property type="term" value="F:ATP hydrolysis activity"/>
    <property type="evidence" value="ECO:0007669"/>
    <property type="project" value="InterPro"/>
</dbReference>
<feature type="compositionally biased region" description="Acidic residues" evidence="11">
    <location>
        <begin position="330"/>
        <end position="367"/>
    </location>
</feature>
<dbReference type="AlphaFoldDB" id="A0A0C9YJI3"/>
<evidence type="ECO:0000256" key="11">
    <source>
        <dbReference type="SAM" id="MobiDB-lite"/>
    </source>
</evidence>
<dbReference type="InterPro" id="IPR001025">
    <property type="entry name" value="BAH_dom"/>
</dbReference>
<keyword evidence="7" id="KW-0460">Magnesium</keyword>
<dbReference type="GO" id="GO:0006270">
    <property type="term" value="P:DNA replication initiation"/>
    <property type="evidence" value="ECO:0007669"/>
    <property type="project" value="TreeGrafter"/>
</dbReference>
<dbReference type="CDD" id="cd04370">
    <property type="entry name" value="BAH"/>
    <property type="match status" value="1"/>
</dbReference>
<feature type="compositionally biased region" description="Basic residues" evidence="11">
    <location>
        <begin position="375"/>
        <end position="393"/>
    </location>
</feature>
<feature type="compositionally biased region" description="Polar residues" evidence="11">
    <location>
        <begin position="394"/>
        <end position="416"/>
    </location>
</feature>
<dbReference type="InterPro" id="IPR027417">
    <property type="entry name" value="P-loop_NTPase"/>
</dbReference>
<accession>A0A0C9YJI3</accession>
<evidence type="ECO:0000256" key="2">
    <source>
        <dbReference type="ARBA" id="ARBA00008398"/>
    </source>
</evidence>
<dbReference type="InterPro" id="IPR054425">
    <property type="entry name" value="Cdc6_ORC1-like_ATPase_lid"/>
</dbReference>
<evidence type="ECO:0000256" key="4">
    <source>
        <dbReference type="ARBA" id="ARBA00022723"/>
    </source>
</evidence>
<dbReference type="Pfam" id="PF22606">
    <property type="entry name" value="Cdc6-ORC-like_ATPase_lid"/>
    <property type="match status" value="1"/>
</dbReference>
<evidence type="ECO:0000256" key="1">
    <source>
        <dbReference type="ARBA" id="ARBA00004123"/>
    </source>
</evidence>
<dbReference type="GO" id="GO:0033314">
    <property type="term" value="P:mitotic DNA replication checkpoint signaling"/>
    <property type="evidence" value="ECO:0007669"/>
    <property type="project" value="TreeGrafter"/>
</dbReference>
<dbReference type="InterPro" id="IPR043151">
    <property type="entry name" value="BAH_sf"/>
</dbReference>
<evidence type="ECO:0000256" key="6">
    <source>
        <dbReference type="ARBA" id="ARBA00022840"/>
    </source>
</evidence>
<comment type="function">
    <text evidence="10">Component of the origin recognition complex (ORC) that binds origins of replication. DNA-binding is ATP-dependent, however specific DNA sequences that define origins of replication have not been identified so far. ORC is required to assemble the pre-replication complex necessary to initiate DNA replication.</text>
</comment>
<keyword evidence="3 10" id="KW-0235">DNA replication</keyword>
<dbReference type="EMBL" id="KN838543">
    <property type="protein sequence ID" value="KIK08273.1"/>
    <property type="molecule type" value="Genomic_DNA"/>
</dbReference>
<proteinExistence type="inferred from homology"/>
<evidence type="ECO:0000256" key="7">
    <source>
        <dbReference type="ARBA" id="ARBA00022842"/>
    </source>
</evidence>
<dbReference type="GO" id="GO:0003682">
    <property type="term" value="F:chromatin binding"/>
    <property type="evidence" value="ECO:0007669"/>
    <property type="project" value="InterPro"/>
</dbReference>
<dbReference type="Pfam" id="PF00004">
    <property type="entry name" value="AAA"/>
    <property type="match status" value="1"/>
</dbReference>
<protein>
    <recommendedName>
        <fullName evidence="10">Origin recognition complex subunit 1</fullName>
    </recommendedName>
</protein>
<comment type="subcellular location">
    <subcellularLocation>
        <location evidence="1 10">Nucleus</location>
    </subcellularLocation>
</comment>
<keyword evidence="4" id="KW-0479">Metal-binding</keyword>
<dbReference type="InterPro" id="IPR003959">
    <property type="entry name" value="ATPase_AAA_core"/>
</dbReference>
<dbReference type="Proteomes" id="UP000054477">
    <property type="component" value="Unassembled WGS sequence"/>
</dbReference>
<feature type="domain" description="BAH" evidence="12">
    <location>
        <begin position="99"/>
        <end position="261"/>
    </location>
</feature>
<name>A0A0C9YJI3_9AGAR</name>
<gene>
    <name evidence="13" type="ORF">K443DRAFT_85359</name>
</gene>
<dbReference type="SMART" id="SM00382">
    <property type="entry name" value="AAA"/>
    <property type="match status" value="1"/>
</dbReference>
<dbReference type="Gene3D" id="3.40.50.300">
    <property type="entry name" value="P-loop containing nucleotide triphosphate hydrolases"/>
    <property type="match status" value="1"/>
</dbReference>
<dbReference type="STRING" id="1095629.A0A0C9YJI3"/>